<dbReference type="PANTHER" id="PTHR30055">
    <property type="entry name" value="HTH-TYPE TRANSCRIPTIONAL REGULATOR RUTR"/>
    <property type="match status" value="1"/>
</dbReference>
<accession>A0ABV8U8E0</accession>
<dbReference type="PRINTS" id="PR00455">
    <property type="entry name" value="HTHTETR"/>
</dbReference>
<reference evidence="7" key="1">
    <citation type="journal article" date="2019" name="Int. J. Syst. Evol. Microbiol.">
        <title>The Global Catalogue of Microorganisms (GCM) 10K type strain sequencing project: providing services to taxonomists for standard genome sequencing and annotation.</title>
        <authorList>
            <consortium name="The Broad Institute Genomics Platform"/>
            <consortium name="The Broad Institute Genome Sequencing Center for Infectious Disease"/>
            <person name="Wu L."/>
            <person name="Ma J."/>
        </authorList>
    </citation>
    <scope>NUCLEOTIDE SEQUENCE [LARGE SCALE GENOMIC DNA]</scope>
    <source>
        <strain evidence="7">CGMCC 1.15304</strain>
    </source>
</reference>
<keyword evidence="2 4" id="KW-0238">DNA-binding</keyword>
<dbReference type="Proteomes" id="UP001595776">
    <property type="component" value="Unassembled WGS sequence"/>
</dbReference>
<proteinExistence type="predicted"/>
<sequence length="197" mass="21080">MRTRLAKEDRKANIVVEAKSLFQTLGYGQTEMEDIRSACGISRGGLYHHFANKSAILDAVVKAEVSDLVSSIEGEADPLVALLRNGSVHLGAQEGLLAAFKTTEEKRAYLSALDQAFSEDLLPVLAAGLEPLVVSGARADHVAELFVTINAHINRRVLMGGWSDAEASHFAATALMALTPFLKAPVAINELAQTLRG</sequence>
<dbReference type="InterPro" id="IPR050109">
    <property type="entry name" value="HTH-type_TetR-like_transc_reg"/>
</dbReference>
<feature type="domain" description="HTH tetR-type" evidence="5">
    <location>
        <begin position="8"/>
        <end position="68"/>
    </location>
</feature>
<gene>
    <name evidence="6" type="ORF">ACFO5Q_04595</name>
</gene>
<comment type="caution">
    <text evidence="6">The sequence shown here is derived from an EMBL/GenBank/DDBJ whole genome shotgun (WGS) entry which is preliminary data.</text>
</comment>
<protein>
    <submittedName>
        <fullName evidence="6">TetR/AcrR family transcriptional regulator</fullName>
    </submittedName>
</protein>
<dbReference type="Gene3D" id="1.10.357.10">
    <property type="entry name" value="Tetracycline Repressor, domain 2"/>
    <property type="match status" value="1"/>
</dbReference>
<evidence type="ECO:0000256" key="3">
    <source>
        <dbReference type="ARBA" id="ARBA00023163"/>
    </source>
</evidence>
<dbReference type="EMBL" id="JBHSCR010000003">
    <property type="protein sequence ID" value="MFC4347115.1"/>
    <property type="molecule type" value="Genomic_DNA"/>
</dbReference>
<evidence type="ECO:0000313" key="7">
    <source>
        <dbReference type="Proteomes" id="UP001595776"/>
    </source>
</evidence>
<dbReference type="PROSITE" id="PS50977">
    <property type="entry name" value="HTH_TETR_2"/>
    <property type="match status" value="1"/>
</dbReference>
<dbReference type="Pfam" id="PF00440">
    <property type="entry name" value="TetR_N"/>
    <property type="match status" value="1"/>
</dbReference>
<dbReference type="InterPro" id="IPR009057">
    <property type="entry name" value="Homeodomain-like_sf"/>
</dbReference>
<dbReference type="RefSeq" id="WP_068151283.1">
    <property type="nucleotide sequence ID" value="NZ_JBHSCR010000003.1"/>
</dbReference>
<evidence type="ECO:0000259" key="5">
    <source>
        <dbReference type="PROSITE" id="PS50977"/>
    </source>
</evidence>
<evidence type="ECO:0000256" key="1">
    <source>
        <dbReference type="ARBA" id="ARBA00023015"/>
    </source>
</evidence>
<feature type="DNA-binding region" description="H-T-H motif" evidence="4">
    <location>
        <begin position="31"/>
        <end position="50"/>
    </location>
</feature>
<dbReference type="InterPro" id="IPR001647">
    <property type="entry name" value="HTH_TetR"/>
</dbReference>
<evidence type="ECO:0000256" key="2">
    <source>
        <dbReference type="ARBA" id="ARBA00023125"/>
    </source>
</evidence>
<keyword evidence="3" id="KW-0804">Transcription</keyword>
<dbReference type="PANTHER" id="PTHR30055:SF234">
    <property type="entry name" value="HTH-TYPE TRANSCRIPTIONAL REGULATOR BETI"/>
    <property type="match status" value="1"/>
</dbReference>
<evidence type="ECO:0000313" key="6">
    <source>
        <dbReference type="EMBL" id="MFC4347115.1"/>
    </source>
</evidence>
<keyword evidence="7" id="KW-1185">Reference proteome</keyword>
<keyword evidence="1" id="KW-0805">Transcription regulation</keyword>
<organism evidence="6 7">
    <name type="scientific">Kordiimonas lipolytica</name>
    <dbReference type="NCBI Taxonomy" id="1662421"/>
    <lineage>
        <taxon>Bacteria</taxon>
        <taxon>Pseudomonadati</taxon>
        <taxon>Pseudomonadota</taxon>
        <taxon>Alphaproteobacteria</taxon>
        <taxon>Kordiimonadales</taxon>
        <taxon>Kordiimonadaceae</taxon>
        <taxon>Kordiimonas</taxon>
    </lineage>
</organism>
<dbReference type="SUPFAM" id="SSF46689">
    <property type="entry name" value="Homeodomain-like"/>
    <property type="match status" value="1"/>
</dbReference>
<name>A0ABV8U8E0_9PROT</name>
<evidence type="ECO:0000256" key="4">
    <source>
        <dbReference type="PROSITE-ProRule" id="PRU00335"/>
    </source>
</evidence>